<dbReference type="RefSeq" id="XP_045143217.1">
    <property type="nucleotide sequence ID" value="XM_045287282.1"/>
</dbReference>
<protein>
    <submittedName>
        <fullName evidence="2">Microspherule protein 1 isoform X3</fullName>
    </submittedName>
</protein>
<evidence type="ECO:0000313" key="1">
    <source>
        <dbReference type="Proteomes" id="UP000694863"/>
    </source>
</evidence>
<name>A0AC55CUP1_ECHTE</name>
<proteinExistence type="predicted"/>
<evidence type="ECO:0000313" key="2">
    <source>
        <dbReference type="RefSeq" id="XP_045143217.1"/>
    </source>
</evidence>
<dbReference type="Proteomes" id="UP000694863">
    <property type="component" value="Unplaced"/>
</dbReference>
<accession>A0AC55CUP1</accession>
<reference evidence="2" key="1">
    <citation type="submission" date="2025-08" db="UniProtKB">
        <authorList>
            <consortium name="RefSeq"/>
        </authorList>
    </citation>
    <scope>IDENTIFICATION</scope>
</reference>
<gene>
    <name evidence="2" type="primary">MCRS1</name>
</gene>
<organism evidence="1 2">
    <name type="scientific">Echinops telfairi</name>
    <name type="common">Lesser hedgehog tenrec</name>
    <dbReference type="NCBI Taxonomy" id="9371"/>
    <lineage>
        <taxon>Eukaryota</taxon>
        <taxon>Metazoa</taxon>
        <taxon>Chordata</taxon>
        <taxon>Craniata</taxon>
        <taxon>Vertebrata</taxon>
        <taxon>Euteleostomi</taxon>
        <taxon>Mammalia</taxon>
        <taxon>Eutheria</taxon>
        <taxon>Afrotheria</taxon>
        <taxon>Tenrecidae</taxon>
        <taxon>Tenrecinae</taxon>
        <taxon>Echinops</taxon>
    </lineage>
</organism>
<sequence length="446" mass="50247">MDKDSQGLLDPSLMASGTASRSEDEESLAGQKRASSQALGTIPKRRSSSRFIKRKKFDDELVESSLAKSSTRVSKAPSTPVPPSPAPTPGLSKRVKKSKQPLQVTKDLGRWKPVDDLLLINAVLQTNDLTSVHLGVKFSCRFTLREVQERWYALLYDPVISKLACQAMRQLHPEAIAAIQSKALFSKAEEQLLSKVGSASQPTLETFQELLHRHPDAFYLTRTAKALQAHWQLMKQYYLLEDQTVQPLPKGDQVLNFSDAEDLIDDSKLKDMRDEVLEHELTVADRRQKREIRQLEQELHKWQVLVDSITGMSSPDFDSQTLAVLRGRMVRYLMRSREPSPASPLQITLGRATKDNQIDVDLSLEGPAWKISRKQGVIKLKNNGDFFIANEGRRPIYIDGRPVLCGSKWRLSNNSVVEIASLRFVFLINQDLIALIRAEAAKITPQ</sequence>
<keyword evidence="1" id="KW-1185">Reference proteome</keyword>